<dbReference type="Proteomes" id="UP000789920">
    <property type="component" value="Unassembled WGS sequence"/>
</dbReference>
<organism evidence="1 2">
    <name type="scientific">Racocetra persica</name>
    <dbReference type="NCBI Taxonomy" id="160502"/>
    <lineage>
        <taxon>Eukaryota</taxon>
        <taxon>Fungi</taxon>
        <taxon>Fungi incertae sedis</taxon>
        <taxon>Mucoromycota</taxon>
        <taxon>Glomeromycotina</taxon>
        <taxon>Glomeromycetes</taxon>
        <taxon>Diversisporales</taxon>
        <taxon>Gigasporaceae</taxon>
        <taxon>Racocetra</taxon>
    </lineage>
</organism>
<evidence type="ECO:0000313" key="1">
    <source>
        <dbReference type="EMBL" id="CAG8845364.1"/>
    </source>
</evidence>
<keyword evidence="2" id="KW-1185">Reference proteome</keyword>
<feature type="non-terminal residue" evidence="1">
    <location>
        <position position="1"/>
    </location>
</feature>
<feature type="non-terminal residue" evidence="1">
    <location>
        <position position="151"/>
    </location>
</feature>
<sequence>NEVYINLSDGIEALARYATNLRLFERNIHPSEVNSICYFLDRIGQSLETLEIDSNMDGHDMSSLIECIGKKCSNLSVLNISSFEFNPGAFEVLVKGCSLLHTLVIFDSQSVNDRILELLDHAVVLQSLEIVGCPNISVEAIDRFQREREIE</sequence>
<evidence type="ECO:0000313" key="2">
    <source>
        <dbReference type="Proteomes" id="UP000789920"/>
    </source>
</evidence>
<reference evidence="1" key="1">
    <citation type="submission" date="2021-06" db="EMBL/GenBank/DDBJ databases">
        <authorList>
            <person name="Kallberg Y."/>
            <person name="Tangrot J."/>
            <person name="Rosling A."/>
        </authorList>
    </citation>
    <scope>NUCLEOTIDE SEQUENCE</scope>
    <source>
        <strain evidence="1">MA461A</strain>
    </source>
</reference>
<dbReference type="EMBL" id="CAJVQC010146416">
    <property type="protein sequence ID" value="CAG8845364.1"/>
    <property type="molecule type" value="Genomic_DNA"/>
</dbReference>
<proteinExistence type="predicted"/>
<name>A0ACA9SR43_9GLOM</name>
<protein>
    <submittedName>
        <fullName evidence="1">329_t:CDS:1</fullName>
    </submittedName>
</protein>
<accession>A0ACA9SR43</accession>
<gene>
    <name evidence="1" type="ORF">RPERSI_LOCUS33635</name>
</gene>
<comment type="caution">
    <text evidence="1">The sequence shown here is derived from an EMBL/GenBank/DDBJ whole genome shotgun (WGS) entry which is preliminary data.</text>
</comment>